<reference evidence="1 2" key="1">
    <citation type="submission" date="2022-03" db="EMBL/GenBank/DDBJ databases">
        <title>Genomic Encyclopedia of Type Strains, Phase III (KMG-III): the genomes of soil and plant-associated and newly described type strains.</title>
        <authorList>
            <person name="Whitman W."/>
        </authorList>
    </citation>
    <scope>NUCLEOTIDE SEQUENCE [LARGE SCALE GENOMIC DNA]</scope>
    <source>
        <strain evidence="1 2">BSker1</strain>
    </source>
</reference>
<proteinExistence type="predicted"/>
<keyword evidence="2" id="KW-1185">Reference proteome</keyword>
<name>A0ABT1G5Y3_9GAMM</name>
<evidence type="ECO:0000313" key="2">
    <source>
        <dbReference type="Proteomes" id="UP001523550"/>
    </source>
</evidence>
<gene>
    <name evidence="1" type="ORF">J2T60_000674</name>
</gene>
<sequence length="91" mass="10296">MDKIPSIEELEALIGRRVRYLNHEWHIIEVLDEEMEIVLQAADDSERVLSNAHGEPVRALPDVLGLGIKNPRGEGLNPELNNMEVLDPPHQ</sequence>
<comment type="caution">
    <text evidence="1">The sequence shown here is derived from an EMBL/GenBank/DDBJ whole genome shotgun (WGS) entry which is preliminary data.</text>
</comment>
<accession>A0ABT1G5Y3</accession>
<protein>
    <recommendedName>
        <fullName evidence="3">Halobacterial output domain-containing protein</fullName>
    </recommendedName>
</protein>
<evidence type="ECO:0008006" key="3">
    <source>
        <dbReference type="Google" id="ProtNLM"/>
    </source>
</evidence>
<dbReference type="RefSeq" id="WP_253445440.1">
    <property type="nucleotide sequence ID" value="NZ_JALJYF010000001.1"/>
</dbReference>
<dbReference type="Proteomes" id="UP001523550">
    <property type="component" value="Unassembled WGS sequence"/>
</dbReference>
<dbReference type="EMBL" id="JALJYF010000001">
    <property type="protein sequence ID" value="MCP1726709.1"/>
    <property type="molecule type" value="Genomic_DNA"/>
</dbReference>
<organism evidence="1 2">
    <name type="scientific">Natronospira proteinivora</name>
    <dbReference type="NCBI Taxonomy" id="1807133"/>
    <lineage>
        <taxon>Bacteria</taxon>
        <taxon>Pseudomonadati</taxon>
        <taxon>Pseudomonadota</taxon>
        <taxon>Gammaproteobacteria</taxon>
        <taxon>Natronospirales</taxon>
        <taxon>Natronospiraceae</taxon>
        <taxon>Natronospira</taxon>
    </lineage>
</organism>
<evidence type="ECO:0000313" key="1">
    <source>
        <dbReference type="EMBL" id="MCP1726709.1"/>
    </source>
</evidence>